<dbReference type="InterPro" id="IPR044974">
    <property type="entry name" value="Disease_R_plants"/>
</dbReference>
<feature type="domain" description="Disease resistance protein winged helix" evidence="9">
    <location>
        <begin position="460"/>
        <end position="528"/>
    </location>
</feature>
<evidence type="ECO:0000256" key="2">
    <source>
        <dbReference type="ARBA" id="ARBA00022614"/>
    </source>
</evidence>
<dbReference type="Gene3D" id="3.80.10.10">
    <property type="entry name" value="Ribonuclease Inhibitor"/>
    <property type="match status" value="1"/>
</dbReference>
<dbReference type="SUPFAM" id="SSF52047">
    <property type="entry name" value="RNI-like"/>
    <property type="match status" value="1"/>
</dbReference>
<dbReference type="PANTHER" id="PTHR23155:SF990">
    <property type="entry name" value="NB-ARC DOMAIN CONTAINING PROTEIN, EXPRESSED"/>
    <property type="match status" value="1"/>
</dbReference>
<evidence type="ECO:0000256" key="4">
    <source>
        <dbReference type="ARBA" id="ARBA00022741"/>
    </source>
</evidence>
<name>A0A9W7XAG4_9POAL</name>
<dbReference type="PANTHER" id="PTHR23155">
    <property type="entry name" value="DISEASE RESISTANCE PROTEIN RP"/>
    <property type="match status" value="1"/>
</dbReference>
<dbReference type="InterPro" id="IPR002182">
    <property type="entry name" value="NB-ARC"/>
</dbReference>
<comment type="caution">
    <text evidence="11">The sequence shown here is derived from an EMBL/GenBank/DDBJ whole genome shotgun (WGS) entry which is preliminary data.</text>
</comment>
<dbReference type="Pfam" id="PF23598">
    <property type="entry name" value="LRR_14"/>
    <property type="match status" value="1"/>
</dbReference>
<dbReference type="GO" id="GO:0009626">
    <property type="term" value="P:plant-type hypersensitive response"/>
    <property type="evidence" value="ECO:0007669"/>
    <property type="project" value="UniProtKB-ARBA"/>
</dbReference>
<dbReference type="SUPFAM" id="SSF52540">
    <property type="entry name" value="P-loop containing nucleoside triphosphate hydrolases"/>
    <property type="match status" value="1"/>
</dbReference>
<dbReference type="AlphaFoldDB" id="A0A9W7XAG4"/>
<reference evidence="11 12" key="1">
    <citation type="submission" date="2022-10" db="EMBL/GenBank/DDBJ databases">
        <title>WGS assembly of Paspalum vaginatum 540-79.</title>
        <authorList>
            <person name="Sun G."/>
            <person name="Wase N."/>
            <person name="Shu S."/>
            <person name="Jenkins J."/>
            <person name="Zhou B."/>
            <person name="Torres-Rodriguez J."/>
            <person name="Chen C."/>
            <person name="Sandor L."/>
            <person name="Plott C."/>
            <person name="Yoshinga Y."/>
            <person name="Daum C."/>
            <person name="Qi P."/>
            <person name="Barry K."/>
            <person name="Lipzen A."/>
            <person name="Berry L."/>
            <person name="Pedersen C."/>
            <person name="Gottilla T."/>
            <person name="Foltz A."/>
            <person name="Yu H."/>
            <person name="O'Malley R."/>
            <person name="Zhang C."/>
            <person name="Devos K."/>
            <person name="Sigmon B."/>
            <person name="Yu B."/>
            <person name="Obata T."/>
            <person name="Schmutz J."/>
            <person name="Schnable J."/>
        </authorList>
    </citation>
    <scope>NUCLEOTIDE SEQUENCE [LARGE SCALE GENOMIC DNA]</scope>
    <source>
        <strain evidence="12">cv. 540-79</strain>
    </source>
</reference>
<dbReference type="CDD" id="cd14798">
    <property type="entry name" value="RX-CC_like"/>
    <property type="match status" value="1"/>
</dbReference>
<dbReference type="Proteomes" id="UP001164776">
    <property type="component" value="Unassembled WGS sequence"/>
</dbReference>
<dbReference type="Pfam" id="PF00931">
    <property type="entry name" value="NB-ARC"/>
    <property type="match status" value="1"/>
</dbReference>
<keyword evidence="3" id="KW-0677">Repeat</keyword>
<dbReference type="FunFam" id="1.10.10.10:FF:000322">
    <property type="entry name" value="Probable disease resistance protein At1g63360"/>
    <property type="match status" value="1"/>
</dbReference>
<dbReference type="Gene3D" id="3.40.50.300">
    <property type="entry name" value="P-loop containing nucleotide triphosphate hydrolases"/>
    <property type="match status" value="1"/>
</dbReference>
<evidence type="ECO:0000313" key="12">
    <source>
        <dbReference type="Proteomes" id="UP001164776"/>
    </source>
</evidence>
<dbReference type="InterPro" id="IPR041118">
    <property type="entry name" value="Rx_N"/>
</dbReference>
<dbReference type="InterPro" id="IPR038005">
    <property type="entry name" value="RX-like_CC"/>
</dbReference>
<protein>
    <submittedName>
        <fullName evidence="11">Uncharacterized protein</fullName>
    </submittedName>
</protein>
<dbReference type="GO" id="GO:0043531">
    <property type="term" value="F:ADP binding"/>
    <property type="evidence" value="ECO:0007669"/>
    <property type="project" value="InterPro"/>
</dbReference>
<evidence type="ECO:0000259" key="9">
    <source>
        <dbReference type="Pfam" id="PF23559"/>
    </source>
</evidence>
<feature type="domain" description="Disease resistance R13L4/SHOC-2-like LRR" evidence="10">
    <location>
        <begin position="611"/>
        <end position="787"/>
    </location>
</feature>
<dbReference type="InterPro" id="IPR036388">
    <property type="entry name" value="WH-like_DNA-bd_sf"/>
</dbReference>
<evidence type="ECO:0000256" key="1">
    <source>
        <dbReference type="ARBA" id="ARBA00008894"/>
    </source>
</evidence>
<dbReference type="InterPro" id="IPR032675">
    <property type="entry name" value="LRR_dom_sf"/>
</dbReference>
<dbReference type="Pfam" id="PF23559">
    <property type="entry name" value="WHD_DRP"/>
    <property type="match status" value="1"/>
</dbReference>
<dbReference type="OrthoDB" id="611104at2759"/>
<evidence type="ECO:0000259" key="10">
    <source>
        <dbReference type="Pfam" id="PF23598"/>
    </source>
</evidence>
<feature type="domain" description="Disease resistance N-terminal" evidence="8">
    <location>
        <begin position="5"/>
        <end position="89"/>
    </location>
</feature>
<accession>A0A9W7XAG4</accession>
<keyword evidence="4" id="KW-0547">Nucleotide-binding</keyword>
<evidence type="ECO:0000259" key="8">
    <source>
        <dbReference type="Pfam" id="PF18052"/>
    </source>
</evidence>
<organism evidence="11 12">
    <name type="scientific">Paspalum vaginatum</name>
    <name type="common">seashore paspalum</name>
    <dbReference type="NCBI Taxonomy" id="158149"/>
    <lineage>
        <taxon>Eukaryota</taxon>
        <taxon>Viridiplantae</taxon>
        <taxon>Streptophyta</taxon>
        <taxon>Embryophyta</taxon>
        <taxon>Tracheophyta</taxon>
        <taxon>Spermatophyta</taxon>
        <taxon>Magnoliopsida</taxon>
        <taxon>Liliopsida</taxon>
        <taxon>Poales</taxon>
        <taxon>Poaceae</taxon>
        <taxon>PACMAD clade</taxon>
        <taxon>Panicoideae</taxon>
        <taxon>Andropogonodae</taxon>
        <taxon>Paspaleae</taxon>
        <taxon>Paspalinae</taxon>
        <taxon>Paspalum</taxon>
    </lineage>
</organism>
<keyword evidence="12" id="KW-1185">Reference proteome</keyword>
<dbReference type="Gene3D" id="1.10.10.10">
    <property type="entry name" value="Winged helix-like DNA-binding domain superfamily/Winged helix DNA-binding domain"/>
    <property type="match status" value="1"/>
</dbReference>
<keyword evidence="6" id="KW-0175">Coiled coil</keyword>
<dbReference type="Gene3D" id="1.20.5.4130">
    <property type="match status" value="1"/>
</dbReference>
<dbReference type="GO" id="GO:0002758">
    <property type="term" value="P:innate immune response-activating signaling pathway"/>
    <property type="evidence" value="ECO:0007669"/>
    <property type="project" value="UniProtKB-ARBA"/>
</dbReference>
<evidence type="ECO:0000256" key="3">
    <source>
        <dbReference type="ARBA" id="ARBA00022737"/>
    </source>
</evidence>
<evidence type="ECO:0000256" key="6">
    <source>
        <dbReference type="ARBA" id="ARBA00023054"/>
    </source>
</evidence>
<dbReference type="Pfam" id="PF18052">
    <property type="entry name" value="Rx_N"/>
    <property type="match status" value="1"/>
</dbReference>
<dbReference type="GO" id="GO:0042742">
    <property type="term" value="P:defense response to bacterium"/>
    <property type="evidence" value="ECO:0007669"/>
    <property type="project" value="UniProtKB-ARBA"/>
</dbReference>
<dbReference type="EMBL" id="MU629521">
    <property type="protein sequence ID" value="KAJ1256395.1"/>
    <property type="molecule type" value="Genomic_DNA"/>
</dbReference>
<gene>
    <name evidence="11" type="ORF">BS78_K035700</name>
</gene>
<dbReference type="InterPro" id="IPR058922">
    <property type="entry name" value="WHD_DRP"/>
</dbReference>
<evidence type="ECO:0000259" key="7">
    <source>
        <dbReference type="Pfam" id="PF00931"/>
    </source>
</evidence>
<evidence type="ECO:0000256" key="5">
    <source>
        <dbReference type="ARBA" id="ARBA00022821"/>
    </source>
</evidence>
<dbReference type="Gene3D" id="1.10.8.430">
    <property type="entry name" value="Helical domain of apoptotic protease-activating factors"/>
    <property type="match status" value="1"/>
</dbReference>
<dbReference type="InterPro" id="IPR027417">
    <property type="entry name" value="P-loop_NTPase"/>
</dbReference>
<evidence type="ECO:0000313" key="11">
    <source>
        <dbReference type="EMBL" id="KAJ1256395.1"/>
    </source>
</evidence>
<dbReference type="InterPro" id="IPR042197">
    <property type="entry name" value="Apaf_helical"/>
</dbReference>
<dbReference type="PRINTS" id="PR00364">
    <property type="entry name" value="DISEASERSIST"/>
</dbReference>
<proteinExistence type="inferred from homology"/>
<feature type="non-terminal residue" evidence="11">
    <location>
        <position position="830"/>
    </location>
</feature>
<comment type="similarity">
    <text evidence="1">Belongs to the disease resistance NB-LRR family.</text>
</comment>
<sequence>MAETAITAVLSKLGDLAASEAKVLLEVGDNMMLLRDRLEWLQAFLRDADRKRRAGTDQLTRVWVRQTRDVAFQAEDALDEFIYEVDLKSQGYQGWKMWCRYLTGFCTQIVIRHGLYAKIKSINRRLEKISENQKEYKIKNTPLAPVTSSTTATSAWRDDYKNAVGFDDDVMTLEEMLLHKDHPRLMFISILGESGVGKRTLAKIVSEKMKVNFHLSLRFHKSPDSTTEDLLKEIYDRIYIEYCTTEWIEDYGQLDEEIDIVDKIRCLLRYKRYLLMIGGISSKTMANCLKACLPDDNNGSRVVFVLDTEDEEVAWHANTMNKEGINGIHMLSRLDEERSGQLFCSRVFRKDQYNEEGNMRKYNKSVYNITGGYPLAIVLLAGLLRFKEKPGQWEAVLEQLMSESGMEKLQDGKGNQITGAVIFQEEPHLSTRTTIERVFWESFEDLPNDLKSCFLYFAAFPKNTGHSAHIIVWMWMAEGFIKPQKGNTIEEVGHSYLKEIVLRCLLESMGMNYDGSIKEVRVHKSLHGFLHSEAREAGFIELHDTHDIIVAPLARRLSFMSFGGRRYTNFTNKFPKLRSFICWVKELGWSNGTQDMNKKFWHDLKFLLGSKFLRVLSIWGLRIRKLPDEIGNIIHLRYLSVDSEDLKELPSSIKRLLNLQTLDIRDTRVEDIHQSFWKIKTLRHVLADNLTLPASITEELDELQTLHGVKPAGETEWHQHNCPLHKMTKLRSLKLFGIMHDKHGAALESALTKMHLLGRLTLKGDVLPLCVFTAQSLRYLQKISLYGSVEWPEASLNVRTVRPNLVKVKLENSDEVPQHIGAEIVEALIE</sequence>
<keyword evidence="5" id="KW-0611">Plant defense</keyword>
<keyword evidence="2" id="KW-0433">Leucine-rich repeat</keyword>
<feature type="domain" description="NB-ARC" evidence="7">
    <location>
        <begin position="168"/>
        <end position="351"/>
    </location>
</feature>
<dbReference type="InterPro" id="IPR055414">
    <property type="entry name" value="LRR_R13L4/SHOC2-like"/>
</dbReference>